<evidence type="ECO:0000259" key="1">
    <source>
        <dbReference type="Pfam" id="PF10988"/>
    </source>
</evidence>
<keyword evidence="3" id="KW-1185">Reference proteome</keyword>
<dbReference type="Gene3D" id="2.160.20.120">
    <property type="match status" value="1"/>
</dbReference>
<dbReference type="Pfam" id="PF10988">
    <property type="entry name" value="DUF2807"/>
    <property type="match status" value="2"/>
</dbReference>
<accession>A0AA97EL81</accession>
<gene>
    <name evidence="2" type="ORF">RNZ46_10815</name>
</gene>
<proteinExistence type="predicted"/>
<dbReference type="KEGG" id="hws:RNZ46_10815"/>
<dbReference type="EMBL" id="CP136521">
    <property type="protein sequence ID" value="WOD42484.1"/>
    <property type="molecule type" value="Genomic_DNA"/>
</dbReference>
<dbReference type="Proteomes" id="UP001302486">
    <property type="component" value="Chromosome"/>
</dbReference>
<feature type="domain" description="Putative auto-transporter adhesin head GIN" evidence="1">
    <location>
        <begin position="42"/>
        <end position="180"/>
    </location>
</feature>
<name>A0AA97EL81_9FLAO</name>
<evidence type="ECO:0000313" key="3">
    <source>
        <dbReference type="Proteomes" id="UP001302486"/>
    </source>
</evidence>
<evidence type="ECO:0000313" key="2">
    <source>
        <dbReference type="EMBL" id="WOD42484.1"/>
    </source>
</evidence>
<dbReference type="InterPro" id="IPR021255">
    <property type="entry name" value="DUF2807"/>
</dbReference>
<sequence>MNKTLLSFLFTCIICYATQAQNTEKVKGNRNVTILRTPINSFHTIIVDADFKIDIIFNKEPSVVVETDENLHEFIVFNVRDSVLTFKKTKRITSKKRLYIKVNYDGFLRHIETREHGEILSLATMELQNASLKTIGNSRAGLTLHSNSFNLESLDKSKVKLNLTADSTQIILNGYSKLEALIQSPVLKADLYQRTHATIEGDCDNLLLRTDNNSQFNGKNFTVSNCSLTSETSSQATLEVIDNITVSLSGSSALYLYNNPKIIIENFTNTSKIQKKEK</sequence>
<feature type="domain" description="Putative auto-transporter adhesin head GIN" evidence="1">
    <location>
        <begin position="186"/>
        <end position="260"/>
    </location>
</feature>
<reference evidence="3" key="1">
    <citation type="submission" date="2024-06" db="EMBL/GenBank/DDBJ databases">
        <title>Hwangdonia haimaensis gen. nov., sp. nov., a member of the family Flavobacteriaceae isolated from the haima cold seep.</title>
        <authorList>
            <person name="Li J."/>
        </authorList>
    </citation>
    <scope>NUCLEOTIDE SEQUENCE [LARGE SCALE GENOMIC DNA]</scope>
    <source>
        <strain evidence="3">SCSIO 19198</strain>
    </source>
</reference>
<organism evidence="2 3">
    <name type="scientific">Hwangdonia lutea</name>
    <dbReference type="NCBI Taxonomy" id="3075823"/>
    <lineage>
        <taxon>Bacteria</taxon>
        <taxon>Pseudomonadati</taxon>
        <taxon>Bacteroidota</taxon>
        <taxon>Flavobacteriia</taxon>
        <taxon>Flavobacteriales</taxon>
        <taxon>Flavobacteriaceae</taxon>
        <taxon>Hwangdonia</taxon>
    </lineage>
</organism>
<dbReference type="RefSeq" id="WP_316982216.1">
    <property type="nucleotide sequence ID" value="NZ_CP136521.1"/>
</dbReference>
<protein>
    <submittedName>
        <fullName evidence="2">DUF2807 domain-containing protein</fullName>
    </submittedName>
</protein>
<dbReference type="AlphaFoldDB" id="A0AA97EL81"/>